<protein>
    <submittedName>
        <fullName evidence="2">Uncharacterized protein</fullName>
    </submittedName>
</protein>
<gene>
    <name evidence="2" type="ORF">DPX16_14467</name>
</gene>
<evidence type="ECO:0000256" key="1">
    <source>
        <dbReference type="SAM" id="MobiDB-lite"/>
    </source>
</evidence>
<dbReference type="Proteomes" id="UP000281406">
    <property type="component" value="Unassembled WGS sequence"/>
</dbReference>
<proteinExistence type="predicted"/>
<feature type="compositionally biased region" description="Polar residues" evidence="1">
    <location>
        <begin position="88"/>
        <end position="97"/>
    </location>
</feature>
<evidence type="ECO:0000313" key="3">
    <source>
        <dbReference type="Proteomes" id="UP000281406"/>
    </source>
</evidence>
<dbReference type="AlphaFoldDB" id="A0A3N0YX98"/>
<dbReference type="EMBL" id="RJVU01019258">
    <property type="protein sequence ID" value="ROL50936.1"/>
    <property type="molecule type" value="Genomic_DNA"/>
</dbReference>
<organism evidence="2 3">
    <name type="scientific">Anabarilius grahami</name>
    <name type="common">Kanglang fish</name>
    <name type="synonym">Barilius grahami</name>
    <dbReference type="NCBI Taxonomy" id="495550"/>
    <lineage>
        <taxon>Eukaryota</taxon>
        <taxon>Metazoa</taxon>
        <taxon>Chordata</taxon>
        <taxon>Craniata</taxon>
        <taxon>Vertebrata</taxon>
        <taxon>Euteleostomi</taxon>
        <taxon>Actinopterygii</taxon>
        <taxon>Neopterygii</taxon>
        <taxon>Teleostei</taxon>
        <taxon>Ostariophysi</taxon>
        <taxon>Cypriniformes</taxon>
        <taxon>Xenocyprididae</taxon>
        <taxon>Xenocypridinae</taxon>
        <taxon>Xenocypridinae incertae sedis</taxon>
        <taxon>Anabarilius</taxon>
    </lineage>
</organism>
<accession>A0A3N0YX98</accession>
<comment type="caution">
    <text evidence="2">The sequence shown here is derived from an EMBL/GenBank/DDBJ whole genome shotgun (WGS) entry which is preliminary data.</text>
</comment>
<sequence>MDERAIMLVRAQESPDLFSFVQDFIFLAVTSTLDDQSLKTLFRIRVTFHQPLDLPDTTGLNWREAVIRCLESVAPRSGAQPDPEPVATPSTAENSRVPSADGEPAPATTRQPEPEEERTELTLVPDVPSRTPSGPPR</sequence>
<evidence type="ECO:0000313" key="2">
    <source>
        <dbReference type="EMBL" id="ROL50936.1"/>
    </source>
</evidence>
<name>A0A3N0YX98_ANAGA</name>
<feature type="region of interest" description="Disordered" evidence="1">
    <location>
        <begin position="74"/>
        <end position="137"/>
    </location>
</feature>
<dbReference type="OrthoDB" id="8986790at2759"/>
<keyword evidence="3" id="KW-1185">Reference proteome</keyword>
<reference evidence="2 3" key="1">
    <citation type="submission" date="2018-10" db="EMBL/GenBank/DDBJ databases">
        <title>Genome assembly for a Yunnan-Guizhou Plateau 3E fish, Anabarilius grahami (Regan), and its evolutionary and genetic applications.</title>
        <authorList>
            <person name="Jiang W."/>
        </authorList>
    </citation>
    <scope>NUCLEOTIDE SEQUENCE [LARGE SCALE GENOMIC DNA]</scope>
    <source>
        <strain evidence="2">AG-KIZ</strain>
        <tissue evidence="2">Muscle</tissue>
    </source>
</reference>